<reference evidence="1 2" key="1">
    <citation type="submission" date="2020-10" db="EMBL/GenBank/DDBJ databases">
        <title>Draft genome and description of Brachybacterium epidermidis sp nov.</title>
        <authorList>
            <person name="Boxberger M."/>
            <person name="La Scola B."/>
        </authorList>
    </citation>
    <scope>NUCLEOTIDE SEQUENCE [LARGE SCALE GENOMIC DNA]</scope>
    <source>
        <strain evidence="1 2">Marseille-Q2903</strain>
    </source>
</reference>
<gene>
    <name evidence="1" type="ORF">IOE58_08755</name>
</gene>
<keyword evidence="2" id="KW-1185">Reference proteome</keyword>
<sequence length="320" mass="34991">MTTIPQALIDAHKQWVNAGKRPQGAFRWRPEAWERRFSRRGGLIISGVDAAEAVRTISIAAKTRFNGNDELIDRDLVRSLHAPDLLRPGGSDDTRAVVTAFIAAMIWGYGATGYGPYRTERVLTADPEAVRHLCEIARIAQDPSREQLDAFSAVADKKRHGELKYLGPAFGTKFLYFLTSAADGVRSTPVMDAVVRRWFSIEAGVALTTSWWDSTSYATFLEALDDWGAALAEEADGDALARDTVELLIFASARGDAWSWVPGTEVAAIEDSTVDQLLDVLQGDIAELSERSGSTRGPELLAQLADWVAGVGREGEQLVR</sequence>
<proteinExistence type="predicted"/>
<protein>
    <submittedName>
        <fullName evidence="1">Uncharacterized protein</fullName>
    </submittedName>
</protein>
<dbReference type="Pfam" id="PF21790">
    <property type="entry name" value="OGG"/>
    <property type="match status" value="1"/>
</dbReference>
<comment type="caution">
    <text evidence="1">The sequence shown here is derived from an EMBL/GenBank/DDBJ whole genome shotgun (WGS) entry which is preliminary data.</text>
</comment>
<evidence type="ECO:0000313" key="2">
    <source>
        <dbReference type="Proteomes" id="UP000644727"/>
    </source>
</evidence>
<dbReference type="InterPro" id="IPR048868">
    <property type="entry name" value="OGG-like_put"/>
</dbReference>
<dbReference type="EMBL" id="JADEYR010000008">
    <property type="protein sequence ID" value="MBE9404269.1"/>
    <property type="molecule type" value="Genomic_DNA"/>
</dbReference>
<dbReference type="RefSeq" id="WP_193866015.1">
    <property type="nucleotide sequence ID" value="NZ_JADEYR010000008.1"/>
</dbReference>
<accession>A0ABR9W1F1</accession>
<name>A0ABR9W1F1_9MICO</name>
<dbReference type="Proteomes" id="UP000644727">
    <property type="component" value="Unassembled WGS sequence"/>
</dbReference>
<organism evidence="1 2">
    <name type="scientific">Brachybacterium epidermidis</name>
    <dbReference type="NCBI Taxonomy" id="2781983"/>
    <lineage>
        <taxon>Bacteria</taxon>
        <taxon>Bacillati</taxon>
        <taxon>Actinomycetota</taxon>
        <taxon>Actinomycetes</taxon>
        <taxon>Micrococcales</taxon>
        <taxon>Dermabacteraceae</taxon>
        <taxon>Brachybacterium</taxon>
    </lineage>
</organism>
<evidence type="ECO:0000313" key="1">
    <source>
        <dbReference type="EMBL" id="MBE9404269.1"/>
    </source>
</evidence>